<reference evidence="2" key="1">
    <citation type="submission" date="2014-02" db="EMBL/GenBank/DDBJ databases">
        <authorList>
            <person name="Gan H."/>
        </authorList>
    </citation>
    <scope>NUCLEOTIDE SEQUENCE [LARGE SCALE GENOMIC DNA]</scope>
    <source>
        <strain evidence="2">S1</strain>
    </source>
</reference>
<sequence>MRRWLIALFACHFLLGVIGFGIPDHIVDVPRAADALIDPASNDPLAKSQKGLADLEHALGDELPDLPDSLQRRATPPLSHVMTPARAPTNVGLMPWPLLDAPFRPPRRA</sequence>
<protein>
    <submittedName>
        <fullName evidence="1">Uncharacterized protein</fullName>
    </submittedName>
</protein>
<reference evidence="2" key="2">
    <citation type="submission" date="2014-11" db="EMBL/GenBank/DDBJ databases">
        <title>Draft genome sequence of Hydrogenophaga intermedia S1.</title>
        <authorList>
            <person name="Gan H.M."/>
            <person name="Chew T.H."/>
            <person name="Stolz A."/>
        </authorList>
    </citation>
    <scope>NUCLEOTIDE SEQUENCE [LARGE SCALE GENOMIC DNA]</scope>
    <source>
        <strain evidence="2">S1</strain>
    </source>
</reference>
<name>A0A1L1PEB3_HYDIT</name>
<accession>A0A1L1PEB3</accession>
<dbReference type="RefSeq" id="WP_009520373.1">
    <property type="nucleotide sequence ID" value="NZ_CCAE010000016.1"/>
</dbReference>
<evidence type="ECO:0000313" key="1">
    <source>
        <dbReference type="EMBL" id="CDN87880.1"/>
    </source>
</evidence>
<proteinExistence type="predicted"/>
<dbReference type="AlphaFoldDB" id="A0A1L1PEB3"/>
<organism evidence="1 2">
    <name type="scientific">Hydrogenophaga intermedia</name>
    <dbReference type="NCBI Taxonomy" id="65786"/>
    <lineage>
        <taxon>Bacteria</taxon>
        <taxon>Pseudomonadati</taxon>
        <taxon>Pseudomonadota</taxon>
        <taxon>Betaproteobacteria</taxon>
        <taxon>Burkholderiales</taxon>
        <taxon>Comamonadaceae</taxon>
        <taxon>Hydrogenophaga</taxon>
    </lineage>
</organism>
<dbReference type="Proteomes" id="UP000028878">
    <property type="component" value="Unassembled WGS sequence"/>
</dbReference>
<keyword evidence="2" id="KW-1185">Reference proteome</keyword>
<gene>
    <name evidence="1" type="ORF">BN948_02308</name>
</gene>
<dbReference type="EMBL" id="CCAE010000016">
    <property type="protein sequence ID" value="CDN87880.1"/>
    <property type="molecule type" value="Genomic_DNA"/>
</dbReference>
<evidence type="ECO:0000313" key="2">
    <source>
        <dbReference type="Proteomes" id="UP000028878"/>
    </source>
</evidence>